<feature type="active site" evidence="6">
    <location>
        <position position="283"/>
    </location>
</feature>
<comment type="catalytic activity">
    <reaction evidence="5">
        <text>[protein]-L-glutamate 5-O-methyl ester + H2O = L-glutamyl-[protein] + methanol + H(+)</text>
        <dbReference type="Rhea" id="RHEA:23236"/>
        <dbReference type="Rhea" id="RHEA-COMP:10208"/>
        <dbReference type="Rhea" id="RHEA-COMP:10311"/>
        <dbReference type="ChEBI" id="CHEBI:15377"/>
        <dbReference type="ChEBI" id="CHEBI:15378"/>
        <dbReference type="ChEBI" id="CHEBI:17790"/>
        <dbReference type="ChEBI" id="CHEBI:29973"/>
        <dbReference type="ChEBI" id="CHEBI:82795"/>
        <dbReference type="EC" id="3.1.1.61"/>
    </reaction>
</comment>
<evidence type="ECO:0000256" key="1">
    <source>
        <dbReference type="ARBA" id="ARBA00022490"/>
    </source>
</evidence>
<evidence type="ECO:0000256" key="6">
    <source>
        <dbReference type="PROSITE-ProRule" id="PRU00050"/>
    </source>
</evidence>
<evidence type="ECO:0000313" key="10">
    <source>
        <dbReference type="EMBL" id="AKF07304.1"/>
    </source>
</evidence>
<dbReference type="EC" id="3.1.1.61" evidence="4"/>
<dbReference type="InterPro" id="IPR008248">
    <property type="entry name" value="CheB-like"/>
</dbReference>
<organism evidence="10 11">
    <name type="scientific">Sandaracinus amylolyticus</name>
    <dbReference type="NCBI Taxonomy" id="927083"/>
    <lineage>
        <taxon>Bacteria</taxon>
        <taxon>Pseudomonadati</taxon>
        <taxon>Myxococcota</taxon>
        <taxon>Polyangia</taxon>
        <taxon>Polyangiales</taxon>
        <taxon>Sandaracinaceae</taxon>
        <taxon>Sandaracinus</taxon>
    </lineage>
</organism>
<dbReference type="GO" id="GO:0006935">
    <property type="term" value="P:chemotaxis"/>
    <property type="evidence" value="ECO:0007669"/>
    <property type="project" value="UniProtKB-UniRule"/>
</dbReference>
<dbReference type="PANTHER" id="PTHR42872">
    <property type="entry name" value="PROTEIN-GLUTAMATE METHYLESTERASE/PROTEIN-GLUTAMINE GLUTAMINASE"/>
    <property type="match status" value="1"/>
</dbReference>
<dbReference type="InterPro" id="IPR001789">
    <property type="entry name" value="Sig_transdc_resp-reg_receiver"/>
</dbReference>
<accession>A0A0F6SFP5</accession>
<name>A0A0F6SFP5_9BACT</name>
<keyword evidence="11" id="KW-1185">Reference proteome</keyword>
<dbReference type="PIRSF" id="PIRSF000876">
    <property type="entry name" value="RR_chemtxs_CheB"/>
    <property type="match status" value="1"/>
</dbReference>
<dbReference type="CDD" id="cd17541">
    <property type="entry name" value="REC_CheB-like"/>
    <property type="match status" value="1"/>
</dbReference>
<evidence type="ECO:0000259" key="8">
    <source>
        <dbReference type="PROSITE" id="PS50110"/>
    </source>
</evidence>
<dbReference type="PROSITE" id="PS50110">
    <property type="entry name" value="RESPONSE_REGULATORY"/>
    <property type="match status" value="1"/>
</dbReference>
<evidence type="ECO:0000256" key="7">
    <source>
        <dbReference type="PROSITE-ProRule" id="PRU00169"/>
    </source>
</evidence>
<dbReference type="SMART" id="SM00448">
    <property type="entry name" value="REC"/>
    <property type="match status" value="1"/>
</dbReference>
<evidence type="ECO:0000256" key="5">
    <source>
        <dbReference type="ARBA" id="ARBA00048267"/>
    </source>
</evidence>
<dbReference type="Gene3D" id="3.40.50.2300">
    <property type="match status" value="1"/>
</dbReference>
<dbReference type="Pfam" id="PF00072">
    <property type="entry name" value="Response_reg"/>
    <property type="match status" value="1"/>
</dbReference>
<dbReference type="Proteomes" id="UP000034883">
    <property type="component" value="Chromosome"/>
</dbReference>
<dbReference type="SUPFAM" id="SSF52738">
    <property type="entry name" value="Methylesterase CheB, C-terminal domain"/>
    <property type="match status" value="1"/>
</dbReference>
<keyword evidence="1" id="KW-0963">Cytoplasm</keyword>
<dbReference type="RefSeq" id="WP_053234581.1">
    <property type="nucleotide sequence ID" value="NZ_CP011125.1"/>
</dbReference>
<proteinExistence type="predicted"/>
<keyword evidence="2 6" id="KW-0145">Chemotaxis</keyword>
<sequence length="343" mass="36022">MTARAIRVLVADDSPLCAEALRTVIDADPRMRVVGIAHDGLRAIELAAALRPTVITMDVHMPRLDGLAAIARIRAAQAARILVVTRDDARGLAFEAMRRGAADVVRRPHPRQGWSAGEHDDLRRRIVALAQVPMMTSPSAPPPRLRHEVATSGARVEIVGIAASTGGPVAIATVLASLPKTFAAPIVIVQHLAPGLAEGLARWLDDACALRVRLAREGEVLRAGDVRIAPDDVHVAVERGARVRFDRDAAIEGHRPSATRLFSSLASTGARAAGVVLSGMGRDGASGLVSLRRAGGVAIAQDEATSTVFGMPRAARDAGAETLAIERIGPRLDALVAAREVAS</sequence>
<evidence type="ECO:0000313" key="11">
    <source>
        <dbReference type="Proteomes" id="UP000034883"/>
    </source>
</evidence>
<dbReference type="SUPFAM" id="SSF52172">
    <property type="entry name" value="CheY-like"/>
    <property type="match status" value="1"/>
</dbReference>
<protein>
    <recommendedName>
        <fullName evidence="4">protein-glutamate methylesterase</fullName>
        <ecNumber evidence="4">3.1.1.61</ecNumber>
    </recommendedName>
</protein>
<dbReference type="EMBL" id="CP011125">
    <property type="protein sequence ID" value="AKF07304.1"/>
    <property type="molecule type" value="Genomic_DNA"/>
</dbReference>
<dbReference type="GO" id="GO:0008984">
    <property type="term" value="F:protein-glutamate methylesterase activity"/>
    <property type="evidence" value="ECO:0007669"/>
    <property type="project" value="UniProtKB-EC"/>
</dbReference>
<dbReference type="STRING" id="927083.DB32_004453"/>
<dbReference type="Gene3D" id="3.40.50.180">
    <property type="entry name" value="Methylesterase CheB, C-terminal domain"/>
    <property type="match status" value="1"/>
</dbReference>
<evidence type="ECO:0000256" key="4">
    <source>
        <dbReference type="ARBA" id="ARBA00039140"/>
    </source>
</evidence>
<evidence type="ECO:0000256" key="3">
    <source>
        <dbReference type="ARBA" id="ARBA00022801"/>
    </source>
</evidence>
<feature type="domain" description="CheB-type methylesterase" evidence="9">
    <location>
        <begin position="152"/>
        <end position="339"/>
    </location>
</feature>
<evidence type="ECO:0000256" key="2">
    <source>
        <dbReference type="ARBA" id="ARBA00022500"/>
    </source>
</evidence>
<feature type="active site" evidence="6">
    <location>
        <position position="164"/>
    </location>
</feature>
<keyword evidence="7" id="KW-0597">Phosphoprotein</keyword>
<dbReference type="InterPro" id="IPR011006">
    <property type="entry name" value="CheY-like_superfamily"/>
</dbReference>
<dbReference type="InterPro" id="IPR000673">
    <property type="entry name" value="Sig_transdc_resp-reg_Me-estase"/>
</dbReference>
<gene>
    <name evidence="10" type="ORF">DB32_004453</name>
</gene>
<reference evidence="10 11" key="1">
    <citation type="submission" date="2015-03" db="EMBL/GenBank/DDBJ databases">
        <title>Genome assembly of Sandaracinus amylolyticus DSM 53668.</title>
        <authorList>
            <person name="Sharma G."/>
            <person name="Subramanian S."/>
        </authorList>
    </citation>
    <scope>NUCLEOTIDE SEQUENCE [LARGE SCALE GENOMIC DNA]</scope>
    <source>
        <strain evidence="10 11">DSM 53668</strain>
    </source>
</reference>
<evidence type="ECO:0000259" key="9">
    <source>
        <dbReference type="PROSITE" id="PS50122"/>
    </source>
</evidence>
<dbReference type="GO" id="GO:0005737">
    <property type="term" value="C:cytoplasm"/>
    <property type="evidence" value="ECO:0007669"/>
    <property type="project" value="InterPro"/>
</dbReference>
<feature type="domain" description="Response regulatory" evidence="8">
    <location>
        <begin position="7"/>
        <end position="122"/>
    </location>
</feature>
<dbReference type="PROSITE" id="PS50122">
    <property type="entry name" value="CHEB"/>
    <property type="match status" value="1"/>
</dbReference>
<dbReference type="GO" id="GO:0000156">
    <property type="term" value="F:phosphorelay response regulator activity"/>
    <property type="evidence" value="ECO:0007669"/>
    <property type="project" value="InterPro"/>
</dbReference>
<dbReference type="AlphaFoldDB" id="A0A0F6SFP5"/>
<dbReference type="Pfam" id="PF01339">
    <property type="entry name" value="CheB_methylest"/>
    <property type="match status" value="1"/>
</dbReference>
<keyword evidence="3 6" id="KW-0378">Hydrolase</keyword>
<dbReference type="KEGG" id="samy:DB32_004453"/>
<dbReference type="PANTHER" id="PTHR42872:SF6">
    <property type="entry name" value="PROTEIN-GLUTAMATE METHYLESTERASE_PROTEIN-GLUTAMINE GLUTAMINASE"/>
    <property type="match status" value="1"/>
</dbReference>
<dbReference type="CDD" id="cd16432">
    <property type="entry name" value="CheB_Rec"/>
    <property type="match status" value="1"/>
</dbReference>
<dbReference type="InterPro" id="IPR035909">
    <property type="entry name" value="CheB_C"/>
</dbReference>
<feature type="modified residue" description="4-aspartylphosphate" evidence="7">
    <location>
        <position position="58"/>
    </location>
</feature>
<feature type="active site" evidence="6">
    <location>
        <position position="191"/>
    </location>
</feature>